<dbReference type="PANTHER" id="PTHR33602:SF1">
    <property type="entry name" value="REGULATORY PROTEIN RECX FAMILY PROTEIN"/>
    <property type="match status" value="1"/>
</dbReference>
<evidence type="ECO:0000256" key="2">
    <source>
        <dbReference type="ARBA" id="ARBA00009695"/>
    </source>
</evidence>
<evidence type="ECO:0000259" key="7">
    <source>
        <dbReference type="Pfam" id="PF21981"/>
    </source>
</evidence>
<comment type="subcellular location">
    <subcellularLocation>
        <location evidence="1 5">Cytoplasm</location>
    </subcellularLocation>
</comment>
<comment type="similarity">
    <text evidence="2 5">Belongs to the RecX family.</text>
</comment>
<proteinExistence type="inferred from homology"/>
<evidence type="ECO:0000256" key="1">
    <source>
        <dbReference type="ARBA" id="ARBA00004496"/>
    </source>
</evidence>
<dbReference type="GO" id="GO:0005737">
    <property type="term" value="C:cytoplasm"/>
    <property type="evidence" value="ECO:0007669"/>
    <property type="project" value="UniProtKB-SubCell"/>
</dbReference>
<protein>
    <recommendedName>
        <fullName evidence="3 5">Regulatory protein RecX</fullName>
    </recommendedName>
</protein>
<feature type="domain" description="RecX second three-helical" evidence="6">
    <location>
        <begin position="107"/>
        <end position="145"/>
    </location>
</feature>
<keyword evidence="4 5" id="KW-0963">Cytoplasm</keyword>
<dbReference type="EMBL" id="LBOZ01000003">
    <property type="protein sequence ID" value="KKP47734.1"/>
    <property type="molecule type" value="Genomic_DNA"/>
</dbReference>
<dbReference type="AlphaFoldDB" id="A0A0F9ZU09"/>
<dbReference type="Proteomes" id="UP000033995">
    <property type="component" value="Unassembled WGS sequence"/>
</dbReference>
<sequence length="208" mass="24923">MPIITSIKPQKNNKRVNIYLDNEFGFGLDLENFVKFHLKVDQELTDEQITKIVKDAEFQKILDKLLRFAMLRPRSKKEINDYLKRKKVHENIKEELFSRLESFELINDEQFAKWWVEQRQSFSPKSKRVLSSELLIKGIDREIIKNILEETKIDEVKLAKDLIEQKSYKWEKLDDKIKRQKINQYLAGKGFSWEITSNVLELNDYGRK</sequence>
<dbReference type="InterPro" id="IPR036388">
    <property type="entry name" value="WH-like_DNA-bd_sf"/>
</dbReference>
<evidence type="ECO:0000256" key="3">
    <source>
        <dbReference type="ARBA" id="ARBA00018111"/>
    </source>
</evidence>
<dbReference type="GO" id="GO:0006282">
    <property type="term" value="P:regulation of DNA repair"/>
    <property type="evidence" value="ECO:0007669"/>
    <property type="project" value="UniProtKB-UniRule"/>
</dbReference>
<dbReference type="Gene3D" id="1.10.10.10">
    <property type="entry name" value="Winged helix-like DNA-binding domain superfamily/Winged helix DNA-binding domain"/>
    <property type="match status" value="3"/>
</dbReference>
<dbReference type="Pfam" id="PF21981">
    <property type="entry name" value="RecX_HTH3"/>
    <property type="match status" value="1"/>
</dbReference>
<dbReference type="HAMAP" id="MF_01114">
    <property type="entry name" value="RecX"/>
    <property type="match status" value="1"/>
</dbReference>
<dbReference type="Pfam" id="PF02631">
    <property type="entry name" value="RecX_HTH2"/>
    <property type="match status" value="1"/>
</dbReference>
<evidence type="ECO:0000313" key="9">
    <source>
        <dbReference type="Proteomes" id="UP000033995"/>
    </source>
</evidence>
<organism evidence="8 9">
    <name type="scientific">Candidatus Woesebacteria bacterium GW2011_GWA2_33_28</name>
    <dbReference type="NCBI Taxonomy" id="1618561"/>
    <lineage>
        <taxon>Bacteria</taxon>
        <taxon>Candidatus Woeseibacteriota</taxon>
    </lineage>
</organism>
<name>A0A0F9ZU09_9BACT</name>
<evidence type="ECO:0000313" key="8">
    <source>
        <dbReference type="EMBL" id="KKP47734.1"/>
    </source>
</evidence>
<dbReference type="PANTHER" id="PTHR33602">
    <property type="entry name" value="REGULATORY PROTEIN RECX FAMILY PROTEIN"/>
    <property type="match status" value="1"/>
</dbReference>
<comment type="caution">
    <text evidence="8">The sequence shown here is derived from an EMBL/GenBank/DDBJ whole genome shotgun (WGS) entry which is preliminary data.</text>
</comment>
<reference evidence="8 9" key="1">
    <citation type="journal article" date="2015" name="Nature">
        <title>rRNA introns, odd ribosomes, and small enigmatic genomes across a large radiation of phyla.</title>
        <authorList>
            <person name="Brown C.T."/>
            <person name="Hug L.A."/>
            <person name="Thomas B.C."/>
            <person name="Sharon I."/>
            <person name="Castelle C.J."/>
            <person name="Singh A."/>
            <person name="Wilkins M.J."/>
            <person name="Williams K.H."/>
            <person name="Banfield J.F."/>
        </authorList>
    </citation>
    <scope>NUCLEOTIDE SEQUENCE [LARGE SCALE GENOMIC DNA]</scope>
</reference>
<accession>A0A0F9ZU09</accession>
<evidence type="ECO:0000259" key="6">
    <source>
        <dbReference type="Pfam" id="PF02631"/>
    </source>
</evidence>
<dbReference type="InterPro" id="IPR003783">
    <property type="entry name" value="Regulatory_RecX"/>
</dbReference>
<dbReference type="InterPro" id="IPR053924">
    <property type="entry name" value="RecX_HTH_2nd"/>
</dbReference>
<evidence type="ECO:0000256" key="4">
    <source>
        <dbReference type="ARBA" id="ARBA00022490"/>
    </source>
</evidence>
<feature type="domain" description="RecX third three-helical" evidence="7">
    <location>
        <begin position="154"/>
        <end position="200"/>
    </location>
</feature>
<dbReference type="InterPro" id="IPR053925">
    <property type="entry name" value="RecX_HTH_3rd"/>
</dbReference>
<gene>
    <name evidence="5" type="primary">recX</name>
    <name evidence="8" type="ORF">UR38_C0003G0139</name>
</gene>
<evidence type="ECO:0000256" key="5">
    <source>
        <dbReference type="HAMAP-Rule" id="MF_01114"/>
    </source>
</evidence>
<comment type="function">
    <text evidence="5">Modulates RecA activity.</text>
</comment>